<dbReference type="RefSeq" id="WP_136841678.1">
    <property type="nucleotide sequence ID" value="NZ_SWBR01000003.1"/>
</dbReference>
<keyword evidence="2" id="KW-1185">Reference proteome</keyword>
<dbReference type="EMBL" id="SWBR01000003">
    <property type="protein sequence ID" value="TKC08070.1"/>
    <property type="molecule type" value="Genomic_DNA"/>
</dbReference>
<comment type="caution">
    <text evidence="1">The sequence shown here is derived from an EMBL/GenBank/DDBJ whole genome shotgun (WGS) entry which is preliminary data.</text>
</comment>
<gene>
    <name evidence="1" type="ORF">FA048_12985</name>
</gene>
<dbReference type="Proteomes" id="UP000309488">
    <property type="component" value="Unassembled WGS sequence"/>
</dbReference>
<evidence type="ECO:0008006" key="3">
    <source>
        <dbReference type="Google" id="ProtNLM"/>
    </source>
</evidence>
<evidence type="ECO:0000313" key="2">
    <source>
        <dbReference type="Proteomes" id="UP000309488"/>
    </source>
</evidence>
<organism evidence="1 2">
    <name type="scientific">Pedobacter polaris</name>
    <dbReference type="NCBI Taxonomy" id="2571273"/>
    <lineage>
        <taxon>Bacteria</taxon>
        <taxon>Pseudomonadati</taxon>
        <taxon>Bacteroidota</taxon>
        <taxon>Sphingobacteriia</taxon>
        <taxon>Sphingobacteriales</taxon>
        <taxon>Sphingobacteriaceae</taxon>
        <taxon>Pedobacter</taxon>
    </lineage>
</organism>
<dbReference type="PANTHER" id="PTHR41339">
    <property type="entry name" value="LIPL48"/>
    <property type="match status" value="1"/>
</dbReference>
<accession>A0A4U1CKA7</accession>
<protein>
    <recommendedName>
        <fullName evidence="3">Cell shape-determining protein MreB</fullName>
    </recommendedName>
</protein>
<dbReference type="AlphaFoldDB" id="A0A4U1CKA7"/>
<dbReference type="OrthoDB" id="1521716at2"/>
<evidence type="ECO:0000313" key="1">
    <source>
        <dbReference type="EMBL" id="TKC08070.1"/>
    </source>
</evidence>
<sequence length="488" mass="51611">MKIQLKSTGIYLLFSFLSFFLCLTSCKKDFSAKNSANGQFNRSTKALYTDGRPVPTVVQTLSGLITGTRSLSNDTLYYLNGPVFVDSLATLNIEEGTFIKGLDKPNTTSGFASYLVVRRGGKIFADGTATEPIVFTSQYSANSRNEGDWGGIVILGQAPVNNVRPKIEGIPSAQIPAALSGKDAIGYGGEIENDNSGRLVNVRIEFAGEVITDGNELNGLTLGGVGSGTTLDHIQVSVGADDAFEFFGGSVNATNLISYFNDDDDFDFDQGYEGSIQFAVAQKDPNTSLYPRSSNPNGIESNNVTSPIITGGTYSTRITNPILSNFSILGDTTTAPSNGTGTVFRAGSSGVFKNSVVGGFYAGANLGAAAGSLVYSNNYLHYFTNNGYPSSGNTIDNTDPNFFLLTAPYNGTAPDWRYITDAINGIFSPLASGWNSGSLTVTHTGGSLSSFTNTGFVGAFGENDGSSATTNRWDSTGWASYTPRTNTY</sequence>
<name>A0A4U1CKA7_9SPHI</name>
<reference evidence="1 2" key="1">
    <citation type="submission" date="2019-04" db="EMBL/GenBank/DDBJ databases">
        <title>Pedobacter sp. RP-3-22 sp. nov., isolated from Arctic soil.</title>
        <authorList>
            <person name="Dahal R.H."/>
            <person name="Kim D.-U."/>
        </authorList>
    </citation>
    <scope>NUCLEOTIDE SEQUENCE [LARGE SCALE GENOMIC DNA]</scope>
    <source>
        <strain evidence="1 2">RP-3-22</strain>
    </source>
</reference>
<proteinExistence type="predicted"/>
<dbReference type="PANTHER" id="PTHR41339:SF1">
    <property type="entry name" value="SECRETED PROTEIN"/>
    <property type="match status" value="1"/>
</dbReference>